<evidence type="ECO:0008006" key="4">
    <source>
        <dbReference type="Google" id="ProtNLM"/>
    </source>
</evidence>
<feature type="compositionally biased region" description="Basic and acidic residues" evidence="1">
    <location>
        <begin position="44"/>
        <end position="53"/>
    </location>
</feature>
<sequence length="311" mass="35359">MSRRRQPSEFLADNPYDYPVIPRTRGWRYSEQAPDRQQSISRSLDSRQGRDVSYEDQLSDGEREFWREYDEVHGSSSGAALRIAYQQPIRRRGAVSVPGRAVQRLQTSNREVLSTTRTSAIRRNPPPSLTPSTFSRILARLYSSISLRRRRQELRESAVCLQSLSLTTFLAIAPTCTHVPNICKECINTWLSTDGVLTPLTWYDIRCPSQGCGEVIQPADMQRFCIPEIFDRYERYATRAVERDDNSVTASLVAHQSAQHLPHPAQDQESADYLARNTQPCPGEIRPGVRCGIAVEKTRGFPHMKCLVCKS</sequence>
<dbReference type="Gene3D" id="1.20.120.1750">
    <property type="match status" value="1"/>
</dbReference>
<reference evidence="2 3" key="1">
    <citation type="submission" date="2016-05" db="EMBL/GenBank/DDBJ databases">
        <title>A degradative enzymes factory behind the ericoid mycorrhizal symbiosis.</title>
        <authorList>
            <consortium name="DOE Joint Genome Institute"/>
            <person name="Martino E."/>
            <person name="Morin E."/>
            <person name="Grelet G."/>
            <person name="Kuo A."/>
            <person name="Kohler A."/>
            <person name="Daghino S."/>
            <person name="Barry K."/>
            <person name="Choi C."/>
            <person name="Cichocki N."/>
            <person name="Clum A."/>
            <person name="Copeland A."/>
            <person name="Hainaut M."/>
            <person name="Haridas S."/>
            <person name="Labutti K."/>
            <person name="Lindquist E."/>
            <person name="Lipzen A."/>
            <person name="Khouja H.-R."/>
            <person name="Murat C."/>
            <person name="Ohm R."/>
            <person name="Olson A."/>
            <person name="Spatafora J."/>
            <person name="Veneault-Fourrey C."/>
            <person name="Henrissat B."/>
            <person name="Grigoriev I."/>
            <person name="Martin F."/>
            <person name="Perotto S."/>
        </authorList>
    </citation>
    <scope>NUCLEOTIDE SEQUENCE [LARGE SCALE GENOMIC DNA]</scope>
    <source>
        <strain evidence="2 3">UAMH 7357</strain>
    </source>
</reference>
<dbReference type="OrthoDB" id="1431934at2759"/>
<name>A0A2J6Q955_9HELO</name>
<dbReference type="InterPro" id="IPR013083">
    <property type="entry name" value="Znf_RING/FYVE/PHD"/>
</dbReference>
<protein>
    <recommendedName>
        <fullName evidence="4">RING-type domain-containing protein</fullName>
    </recommendedName>
</protein>
<feature type="region of interest" description="Disordered" evidence="1">
    <location>
        <begin position="1"/>
        <end position="56"/>
    </location>
</feature>
<gene>
    <name evidence="2" type="ORF">NA56DRAFT_747393</name>
</gene>
<dbReference type="AlphaFoldDB" id="A0A2J6Q955"/>
<organism evidence="2 3">
    <name type="scientific">Hyaloscypha hepaticicola</name>
    <dbReference type="NCBI Taxonomy" id="2082293"/>
    <lineage>
        <taxon>Eukaryota</taxon>
        <taxon>Fungi</taxon>
        <taxon>Dikarya</taxon>
        <taxon>Ascomycota</taxon>
        <taxon>Pezizomycotina</taxon>
        <taxon>Leotiomycetes</taxon>
        <taxon>Helotiales</taxon>
        <taxon>Hyaloscyphaceae</taxon>
        <taxon>Hyaloscypha</taxon>
    </lineage>
</organism>
<keyword evidence="3" id="KW-1185">Reference proteome</keyword>
<evidence type="ECO:0000313" key="3">
    <source>
        <dbReference type="Proteomes" id="UP000235672"/>
    </source>
</evidence>
<dbReference type="Gene3D" id="3.30.40.10">
    <property type="entry name" value="Zinc/RING finger domain, C3HC4 (zinc finger)"/>
    <property type="match status" value="1"/>
</dbReference>
<evidence type="ECO:0000313" key="2">
    <source>
        <dbReference type="EMBL" id="PMD22775.1"/>
    </source>
</evidence>
<dbReference type="EMBL" id="KZ613476">
    <property type="protein sequence ID" value="PMD22775.1"/>
    <property type="molecule type" value="Genomic_DNA"/>
</dbReference>
<evidence type="ECO:0000256" key="1">
    <source>
        <dbReference type="SAM" id="MobiDB-lite"/>
    </source>
</evidence>
<dbReference type="Proteomes" id="UP000235672">
    <property type="component" value="Unassembled WGS sequence"/>
</dbReference>
<proteinExistence type="predicted"/>
<accession>A0A2J6Q955</accession>
<dbReference type="SUPFAM" id="SSF57850">
    <property type="entry name" value="RING/U-box"/>
    <property type="match status" value="2"/>
</dbReference>